<keyword evidence="7" id="KW-1185">Reference proteome</keyword>
<evidence type="ECO:0000256" key="4">
    <source>
        <dbReference type="SAM" id="SignalP"/>
    </source>
</evidence>
<comment type="caution">
    <text evidence="6">The sequence shown here is derived from an EMBL/GenBank/DDBJ whole genome shotgun (WGS) entry which is preliminary data.</text>
</comment>
<feature type="compositionally biased region" description="Basic and acidic residues" evidence="3">
    <location>
        <begin position="199"/>
        <end position="232"/>
    </location>
</feature>
<dbReference type="Pfam" id="PF13202">
    <property type="entry name" value="EF-hand_5"/>
    <property type="match status" value="3"/>
</dbReference>
<proteinExistence type="predicted"/>
<dbReference type="EMBL" id="JAFLNF010000003">
    <property type="protein sequence ID" value="MBO0345287.1"/>
    <property type="molecule type" value="Genomic_DNA"/>
</dbReference>
<dbReference type="AlphaFoldDB" id="A0A939ENR8"/>
<keyword evidence="2" id="KW-0677">Repeat</keyword>
<dbReference type="CDD" id="cd00051">
    <property type="entry name" value="EFh"/>
    <property type="match status" value="1"/>
</dbReference>
<feature type="signal peptide" evidence="4">
    <location>
        <begin position="1"/>
        <end position="25"/>
    </location>
</feature>
<feature type="domain" description="EF-hand" evidence="5">
    <location>
        <begin position="245"/>
        <end position="274"/>
    </location>
</feature>
<dbReference type="PROSITE" id="PS00018">
    <property type="entry name" value="EF_HAND_1"/>
    <property type="match status" value="3"/>
</dbReference>
<evidence type="ECO:0000256" key="2">
    <source>
        <dbReference type="ARBA" id="ARBA00022737"/>
    </source>
</evidence>
<accession>A0A939ENR8</accession>
<name>A0A939ENR8_9HYPH</name>
<evidence type="ECO:0000313" key="7">
    <source>
        <dbReference type="Proteomes" id="UP000664779"/>
    </source>
</evidence>
<dbReference type="InterPro" id="IPR018247">
    <property type="entry name" value="EF_Hand_1_Ca_BS"/>
</dbReference>
<dbReference type="SUPFAM" id="SSF47473">
    <property type="entry name" value="EF-hand"/>
    <property type="match status" value="2"/>
</dbReference>
<feature type="compositionally biased region" description="Basic and acidic residues" evidence="3">
    <location>
        <begin position="360"/>
        <end position="379"/>
    </location>
</feature>
<evidence type="ECO:0000313" key="6">
    <source>
        <dbReference type="EMBL" id="MBO0345287.1"/>
    </source>
</evidence>
<feature type="domain" description="EF-hand" evidence="5">
    <location>
        <begin position="113"/>
        <end position="148"/>
    </location>
</feature>
<feature type="region of interest" description="Disordered" evidence="3">
    <location>
        <begin position="342"/>
        <end position="379"/>
    </location>
</feature>
<dbReference type="InterPro" id="IPR002048">
    <property type="entry name" value="EF_hand_dom"/>
</dbReference>
<keyword evidence="1" id="KW-0479">Metal-binding</keyword>
<evidence type="ECO:0000256" key="3">
    <source>
        <dbReference type="SAM" id="MobiDB-lite"/>
    </source>
</evidence>
<feature type="chain" id="PRO_5037082834" evidence="4">
    <location>
        <begin position="26"/>
        <end position="379"/>
    </location>
</feature>
<dbReference type="PROSITE" id="PS50222">
    <property type="entry name" value="EF_HAND_2"/>
    <property type="match status" value="3"/>
</dbReference>
<dbReference type="GO" id="GO:0005509">
    <property type="term" value="F:calcium ion binding"/>
    <property type="evidence" value="ECO:0007669"/>
    <property type="project" value="InterPro"/>
</dbReference>
<gene>
    <name evidence="6" type="ORF">J0X15_08645</name>
</gene>
<dbReference type="Proteomes" id="UP000664779">
    <property type="component" value="Unassembled WGS sequence"/>
</dbReference>
<dbReference type="RefSeq" id="WP_206939733.1">
    <property type="nucleotide sequence ID" value="NZ_JAFLNF010000003.1"/>
</dbReference>
<dbReference type="SMART" id="SM00054">
    <property type="entry name" value="EFh"/>
    <property type="match status" value="6"/>
</dbReference>
<evidence type="ECO:0000256" key="1">
    <source>
        <dbReference type="ARBA" id="ARBA00022723"/>
    </source>
</evidence>
<evidence type="ECO:0000259" key="5">
    <source>
        <dbReference type="PROSITE" id="PS50222"/>
    </source>
</evidence>
<sequence>MKPMKTLTIALLAAGVAGAAVTAHAEGGKTLREGANAFTKVEFAGHKGPGFGKKGGHGKRMAKKLFSDFDTNSDGVITQEEIDAVVATRFSETDRDGNAEIGLEEFKTALAERTKPMQVRAFQRFDVDGDGTVTQAETDAAADKLFSRLDRDGDGVLEKRGFGKRGPMKPGMKPDMKSGDIDDDGPSRPESGDADEAERDGGKARDGERDHARKSERDGRRGDGEGRRDGRGFHGKGHHGPRGGMEMFASFDADGDGKLTREEFDAKRASLFSEADSDGSAGLSLEEFGTVWAELGNGRVVRMFQKLDADGSLGITLTEYSEREAELVKHLDRNEDGVLTSADFAKKRQHKDGKYGSFGHGDHKRDHDRGNHGPRGERS</sequence>
<dbReference type="PANTHER" id="PTHR45942">
    <property type="entry name" value="PROTEIN PHOSPATASE 3 REGULATORY SUBUNIT B ALPHA ISOFORM TYPE 1"/>
    <property type="match status" value="1"/>
</dbReference>
<protein>
    <submittedName>
        <fullName evidence="6">Calcium-binding protein</fullName>
    </submittedName>
</protein>
<feature type="region of interest" description="Disordered" evidence="3">
    <location>
        <begin position="155"/>
        <end position="256"/>
    </location>
</feature>
<dbReference type="Gene3D" id="1.10.238.10">
    <property type="entry name" value="EF-hand"/>
    <property type="match status" value="4"/>
</dbReference>
<organism evidence="6 7">
    <name type="scientific">Roseibium limicola</name>
    <dbReference type="NCBI Taxonomy" id="2816037"/>
    <lineage>
        <taxon>Bacteria</taxon>
        <taxon>Pseudomonadati</taxon>
        <taxon>Pseudomonadota</taxon>
        <taxon>Alphaproteobacteria</taxon>
        <taxon>Hyphomicrobiales</taxon>
        <taxon>Stappiaceae</taxon>
        <taxon>Roseibium</taxon>
    </lineage>
</organism>
<dbReference type="InterPro" id="IPR011992">
    <property type="entry name" value="EF-hand-dom_pair"/>
</dbReference>
<reference evidence="6" key="1">
    <citation type="submission" date="2021-03" db="EMBL/GenBank/DDBJ databases">
        <title>Roseibium sp. CAU 1637 isolated from Incheon.</title>
        <authorList>
            <person name="Kim W."/>
        </authorList>
    </citation>
    <scope>NUCLEOTIDE SEQUENCE</scope>
    <source>
        <strain evidence="6">CAU 1637</strain>
    </source>
</reference>
<feature type="compositionally biased region" description="Basic and acidic residues" evidence="3">
    <location>
        <begin position="172"/>
        <end position="191"/>
    </location>
</feature>
<feature type="domain" description="EF-hand" evidence="5">
    <location>
        <begin position="57"/>
        <end position="92"/>
    </location>
</feature>
<keyword evidence="4" id="KW-0732">Signal</keyword>